<gene>
    <name evidence="2" type="ORF">B0J15DRAFT_513123</name>
</gene>
<dbReference type="InterPro" id="IPR008579">
    <property type="entry name" value="UGlyAH_Cupin_dom"/>
</dbReference>
<evidence type="ECO:0000259" key="1">
    <source>
        <dbReference type="Pfam" id="PF05899"/>
    </source>
</evidence>
<keyword evidence="3" id="KW-1185">Reference proteome</keyword>
<comment type="caution">
    <text evidence="2">The sequence shown here is derived from an EMBL/GenBank/DDBJ whole genome shotgun (WGS) entry which is preliminary data.</text>
</comment>
<proteinExistence type="predicted"/>
<dbReference type="OrthoDB" id="4985233at2759"/>
<dbReference type="EMBL" id="JAGTJS010000010">
    <property type="protein sequence ID" value="KAH7254989.1"/>
    <property type="molecule type" value="Genomic_DNA"/>
</dbReference>
<accession>A0A9P9HC73</accession>
<feature type="domain" description="(S)-ureidoglycine aminohydrolase cupin" evidence="1">
    <location>
        <begin position="187"/>
        <end position="236"/>
    </location>
</feature>
<dbReference type="InterPro" id="IPR014710">
    <property type="entry name" value="RmlC-like_jellyroll"/>
</dbReference>
<name>A0A9P9HC73_FUSSL</name>
<dbReference type="InterPro" id="IPR011051">
    <property type="entry name" value="RmlC_Cupin_sf"/>
</dbReference>
<evidence type="ECO:0000313" key="3">
    <source>
        <dbReference type="Proteomes" id="UP000736672"/>
    </source>
</evidence>
<organism evidence="2 3">
    <name type="scientific">Fusarium solani</name>
    <name type="common">Filamentous fungus</name>
    <dbReference type="NCBI Taxonomy" id="169388"/>
    <lineage>
        <taxon>Eukaryota</taxon>
        <taxon>Fungi</taxon>
        <taxon>Dikarya</taxon>
        <taxon>Ascomycota</taxon>
        <taxon>Pezizomycotina</taxon>
        <taxon>Sordariomycetes</taxon>
        <taxon>Hypocreomycetidae</taxon>
        <taxon>Hypocreales</taxon>
        <taxon>Nectriaceae</taxon>
        <taxon>Fusarium</taxon>
        <taxon>Fusarium solani species complex</taxon>
    </lineage>
</organism>
<protein>
    <recommendedName>
        <fullName evidence="1">(S)-ureidoglycine aminohydrolase cupin domain-containing protein</fullName>
    </recommendedName>
</protein>
<dbReference type="Pfam" id="PF05899">
    <property type="entry name" value="Cupin_3"/>
    <property type="match status" value="1"/>
</dbReference>
<reference evidence="2" key="1">
    <citation type="journal article" date="2021" name="Nat. Commun.">
        <title>Genetic determinants of endophytism in the Arabidopsis root mycobiome.</title>
        <authorList>
            <person name="Mesny F."/>
            <person name="Miyauchi S."/>
            <person name="Thiergart T."/>
            <person name="Pickel B."/>
            <person name="Atanasova L."/>
            <person name="Karlsson M."/>
            <person name="Huettel B."/>
            <person name="Barry K.W."/>
            <person name="Haridas S."/>
            <person name="Chen C."/>
            <person name="Bauer D."/>
            <person name="Andreopoulos W."/>
            <person name="Pangilinan J."/>
            <person name="LaButti K."/>
            <person name="Riley R."/>
            <person name="Lipzen A."/>
            <person name="Clum A."/>
            <person name="Drula E."/>
            <person name="Henrissat B."/>
            <person name="Kohler A."/>
            <person name="Grigoriev I.V."/>
            <person name="Martin F.M."/>
            <person name="Hacquard S."/>
        </authorList>
    </citation>
    <scope>NUCLEOTIDE SEQUENCE</scope>
    <source>
        <strain evidence="2">FSSC 5 MPI-SDFR-AT-0091</strain>
    </source>
</reference>
<sequence>MVNSKGEVVTIRTGGTSGSLAAGLWRTGPGIAGCNDDGSCDVVYSAPLGDETMLLLEGSSEVTIKSSGKKYHLEAGTIISHPKHVQLSSHSTTPFLKKFWVIWDGTTPGTKLDDVIVSNINHNPQGWAPFIWEEPGMGQKAVGEFTLVRSTGSTGTLEVGLWRTGHGIPGCNEDGSASFEYSSLLGDETIMLLEGLVTIVEHESGKMRKFQAGDIIALPSGLKVSWTSEGPFVKTYFVATNDKPVQ</sequence>
<dbReference type="AlphaFoldDB" id="A0A9P9HC73"/>
<dbReference type="Gene3D" id="2.60.120.10">
    <property type="entry name" value="Jelly Rolls"/>
    <property type="match status" value="2"/>
</dbReference>
<dbReference type="Proteomes" id="UP000736672">
    <property type="component" value="Unassembled WGS sequence"/>
</dbReference>
<dbReference type="SUPFAM" id="SSF51182">
    <property type="entry name" value="RmlC-like cupins"/>
    <property type="match status" value="2"/>
</dbReference>
<evidence type="ECO:0000313" key="2">
    <source>
        <dbReference type="EMBL" id="KAH7254989.1"/>
    </source>
</evidence>